<dbReference type="Gene3D" id="2.60.120.1130">
    <property type="match status" value="1"/>
</dbReference>
<dbReference type="Gene3D" id="2.60.40.3140">
    <property type="match status" value="1"/>
</dbReference>
<dbReference type="Gene3D" id="3.10.620.30">
    <property type="match status" value="1"/>
</dbReference>
<evidence type="ECO:0000256" key="1">
    <source>
        <dbReference type="SAM" id="SignalP"/>
    </source>
</evidence>
<gene>
    <name evidence="2" type="ORF">V1I91_18895</name>
</gene>
<protein>
    <submittedName>
        <fullName evidence="2">Transglutaminase</fullName>
    </submittedName>
</protein>
<organism evidence="2 3">
    <name type="scientific">Maribacter cobaltidurans</name>
    <dbReference type="NCBI Taxonomy" id="1178778"/>
    <lineage>
        <taxon>Bacteria</taxon>
        <taxon>Pseudomonadati</taxon>
        <taxon>Bacteroidota</taxon>
        <taxon>Flavobacteriia</taxon>
        <taxon>Flavobacteriales</taxon>
        <taxon>Flavobacteriaceae</taxon>
        <taxon>Maribacter</taxon>
    </lineage>
</organism>
<name>A0ABU7J011_9FLAO</name>
<feature type="chain" id="PRO_5045687384" evidence="1">
    <location>
        <begin position="22"/>
        <end position="685"/>
    </location>
</feature>
<keyword evidence="1" id="KW-0732">Signal</keyword>
<reference evidence="2 3" key="1">
    <citation type="submission" date="2024-01" db="EMBL/GenBank/DDBJ databases">
        <title>Maribacter spp. originated from different algae showed divergent polysaccharides utilization ability.</title>
        <authorList>
            <person name="Wang H."/>
            <person name="Wu Y."/>
        </authorList>
    </citation>
    <scope>NUCLEOTIDE SEQUENCE [LARGE SCALE GENOMIC DNA]</scope>
    <source>
        <strain evidence="2 3">PR1</strain>
    </source>
</reference>
<dbReference type="EMBL" id="JAZDDG010000010">
    <property type="protein sequence ID" value="MEE1978153.1"/>
    <property type="molecule type" value="Genomic_DNA"/>
</dbReference>
<accession>A0ABU7J011</accession>
<evidence type="ECO:0000313" key="3">
    <source>
        <dbReference type="Proteomes" id="UP001356308"/>
    </source>
</evidence>
<feature type="signal peptide" evidence="1">
    <location>
        <begin position="1"/>
        <end position="21"/>
    </location>
</feature>
<proteinExistence type="predicted"/>
<keyword evidence="3" id="KW-1185">Reference proteome</keyword>
<comment type="caution">
    <text evidence="2">The sequence shown here is derived from an EMBL/GenBank/DDBJ whole genome shotgun (WGS) entry which is preliminary data.</text>
</comment>
<sequence length="685" mass="79101">MKKIKNSISITLLLFGLCLNAQDYKFGKVSKEELEEKYYPKDSSAAAVVLYRNERIWFQYYQKSGFQVVTNVHERIKIYNKDGFDYATKAEQLYKNGTDAENLSGLKAFTYNLVDDKIVKDKLEKSGQFQTSLNKYRNEEKFTLPNIKEGSVVEYEYEIHSPFYYNIAEIALQYDIPIKKEEISIATPEYFVFKPFMKGYLMIQPKYSTNSGTINIQSKSRSQSVRNIQNTKYSNSQIDYKVNTVQYNVEHVPALKEEPYVNYMDNYRSAVKYELQYVKFPNAPIKSYTSTWESVIKNIYKSESFGGQLKGNRFFNEELEKLKNASSSQSELALSIFKHIQERMTWNKYFGYYVDKGIKDAYKERTGNIADINLLLLAILQEAGLEANPVLISTRSNGVPLFPTMEGFNYVIASVQLGEGTVLLDASNKYTKPNLLPTRALNWLGRLIKKDETYETINLSPQSISAENTVMMVDLSSEGKLNGKLRKVYNEYNAYQFRNTNIAISEDSYLEKLENRNHGMEISDYRIKNKKTVGKPITESYAFNLDNQVDVINDKIYFSPMFFMATEENPFKLNERNYPVDFSYPWQEKYIINVNIPEGYHLLSKPKDISLVMPNNMGSFKYQIMLRGTSLQLSVDLMMNQAVVGTEQYGGLKELYSKVVEKQVEKVVLTKVIGETSINELKEGK</sequence>
<evidence type="ECO:0000313" key="2">
    <source>
        <dbReference type="EMBL" id="MEE1978153.1"/>
    </source>
</evidence>
<dbReference type="RefSeq" id="WP_272652829.1">
    <property type="nucleotide sequence ID" value="NZ_JAZDDG010000010.1"/>
</dbReference>
<dbReference type="Proteomes" id="UP001356308">
    <property type="component" value="Unassembled WGS sequence"/>
</dbReference>